<dbReference type="Ensembl" id="ENSUMAT00000036629.1">
    <property type="protein sequence ID" value="ENSUMAP00000030996.1"/>
    <property type="gene ID" value="ENSUMAG00000022393.1"/>
</dbReference>
<name>A0A452VBV0_URSMA</name>
<dbReference type="GO" id="GO:0005882">
    <property type="term" value="C:intermediate filament"/>
    <property type="evidence" value="ECO:0007669"/>
    <property type="project" value="UniProtKB-KW"/>
</dbReference>
<feature type="domain" description="IF rod" evidence="4">
    <location>
        <begin position="88"/>
        <end position="178"/>
    </location>
</feature>
<protein>
    <recommendedName>
        <fullName evidence="4">IF rod domain-containing protein</fullName>
    </recommendedName>
</protein>
<proteinExistence type="predicted"/>
<dbReference type="AlphaFoldDB" id="A0A452VBV0"/>
<dbReference type="Pfam" id="PF00038">
    <property type="entry name" value="Filament"/>
    <property type="match status" value="1"/>
</dbReference>
<evidence type="ECO:0000256" key="3">
    <source>
        <dbReference type="SAM" id="Coils"/>
    </source>
</evidence>
<accession>A0A452VBV0</accession>
<dbReference type="GO" id="GO:0045109">
    <property type="term" value="P:intermediate filament organization"/>
    <property type="evidence" value="ECO:0007669"/>
    <property type="project" value="TreeGrafter"/>
</dbReference>
<dbReference type="SUPFAM" id="SSF64593">
    <property type="entry name" value="Intermediate filament protein, coiled coil region"/>
    <property type="match status" value="1"/>
</dbReference>
<feature type="coiled-coil region" evidence="3">
    <location>
        <begin position="92"/>
        <end position="126"/>
    </location>
</feature>
<sequence length="178" mass="19184">MPAATNVCGPSIDIGCQPGAEAKAASLCLSATLAHANRPRVGSTPLGQPSLCMPYSCCTACPLPGTCNIPGNIGVCENYVEGAPNGHEKVTMKFLNDRLANYLEKVRQLERENAELETKIRESSKCHESTKCPDYQSYFQTIKELQQKVRSFADLGYVLTLAIDPYGSVKGSHVGCQV</sequence>
<keyword evidence="1" id="KW-0403">Intermediate filament</keyword>
<keyword evidence="2 3" id="KW-0175">Coiled coil</keyword>
<reference evidence="5" key="1">
    <citation type="submission" date="2019-03" db="UniProtKB">
        <authorList>
            <consortium name="Ensembl"/>
        </authorList>
    </citation>
    <scope>IDENTIFICATION</scope>
</reference>
<dbReference type="GO" id="GO:0030855">
    <property type="term" value="P:epithelial cell differentiation"/>
    <property type="evidence" value="ECO:0007669"/>
    <property type="project" value="TreeGrafter"/>
</dbReference>
<dbReference type="PANTHER" id="PTHR23239:SF110">
    <property type="entry name" value="KERATIN, TYPE I CUTICULAR HA7"/>
    <property type="match status" value="1"/>
</dbReference>
<evidence type="ECO:0000313" key="5">
    <source>
        <dbReference type="Ensembl" id="ENSUMAP00000030996"/>
    </source>
</evidence>
<evidence type="ECO:0000256" key="2">
    <source>
        <dbReference type="ARBA" id="ARBA00023054"/>
    </source>
</evidence>
<evidence type="ECO:0000259" key="4">
    <source>
        <dbReference type="PROSITE" id="PS51842"/>
    </source>
</evidence>
<dbReference type="GeneTree" id="ENSGT00940000162088"/>
<dbReference type="GO" id="GO:0005198">
    <property type="term" value="F:structural molecule activity"/>
    <property type="evidence" value="ECO:0007669"/>
    <property type="project" value="InterPro"/>
</dbReference>
<dbReference type="PANTHER" id="PTHR23239">
    <property type="entry name" value="INTERMEDIATE FILAMENT"/>
    <property type="match status" value="1"/>
</dbReference>
<organism evidence="5">
    <name type="scientific">Ursus maritimus</name>
    <name type="common">Polar bear</name>
    <name type="synonym">Thalarctos maritimus</name>
    <dbReference type="NCBI Taxonomy" id="29073"/>
    <lineage>
        <taxon>Eukaryota</taxon>
        <taxon>Metazoa</taxon>
        <taxon>Chordata</taxon>
        <taxon>Craniata</taxon>
        <taxon>Vertebrata</taxon>
        <taxon>Euteleostomi</taxon>
        <taxon>Mammalia</taxon>
        <taxon>Eutheria</taxon>
        <taxon>Laurasiatheria</taxon>
        <taxon>Carnivora</taxon>
        <taxon>Caniformia</taxon>
        <taxon>Ursidae</taxon>
        <taxon>Ursus</taxon>
    </lineage>
</organism>
<dbReference type="InterPro" id="IPR002957">
    <property type="entry name" value="Keratin_I"/>
</dbReference>
<dbReference type="PROSITE" id="PS51842">
    <property type="entry name" value="IF_ROD_2"/>
    <property type="match status" value="1"/>
</dbReference>
<evidence type="ECO:0000256" key="1">
    <source>
        <dbReference type="ARBA" id="ARBA00022754"/>
    </source>
</evidence>
<dbReference type="InterPro" id="IPR039008">
    <property type="entry name" value="IF_rod_dom"/>
</dbReference>